<feature type="region of interest" description="Disordered" evidence="1">
    <location>
        <begin position="168"/>
        <end position="188"/>
    </location>
</feature>
<feature type="compositionally biased region" description="Polar residues" evidence="1">
    <location>
        <begin position="169"/>
        <end position="188"/>
    </location>
</feature>
<name>A0AAN8FFX7_TRICO</name>
<keyword evidence="3" id="KW-1185">Reference proteome</keyword>
<comment type="caution">
    <text evidence="2">The sequence shown here is derived from an EMBL/GenBank/DDBJ whole genome shotgun (WGS) entry which is preliminary data.</text>
</comment>
<evidence type="ECO:0000256" key="1">
    <source>
        <dbReference type="SAM" id="MobiDB-lite"/>
    </source>
</evidence>
<feature type="non-terminal residue" evidence="2">
    <location>
        <position position="215"/>
    </location>
</feature>
<dbReference type="EMBL" id="WIXE01009919">
    <property type="protein sequence ID" value="KAK5978022.1"/>
    <property type="molecule type" value="Genomic_DNA"/>
</dbReference>
<gene>
    <name evidence="2" type="ORF">GCK32_017148</name>
</gene>
<evidence type="ECO:0000313" key="3">
    <source>
        <dbReference type="Proteomes" id="UP001331761"/>
    </source>
</evidence>
<evidence type="ECO:0000313" key="2">
    <source>
        <dbReference type="EMBL" id="KAK5978022.1"/>
    </source>
</evidence>
<protein>
    <submittedName>
        <fullName evidence="2">Uncharacterized protein</fullName>
    </submittedName>
</protein>
<accession>A0AAN8FFX7</accession>
<organism evidence="2 3">
    <name type="scientific">Trichostrongylus colubriformis</name>
    <name type="common">Black scour worm</name>
    <dbReference type="NCBI Taxonomy" id="6319"/>
    <lineage>
        <taxon>Eukaryota</taxon>
        <taxon>Metazoa</taxon>
        <taxon>Ecdysozoa</taxon>
        <taxon>Nematoda</taxon>
        <taxon>Chromadorea</taxon>
        <taxon>Rhabditida</taxon>
        <taxon>Rhabditina</taxon>
        <taxon>Rhabditomorpha</taxon>
        <taxon>Strongyloidea</taxon>
        <taxon>Trichostrongylidae</taxon>
        <taxon>Trichostrongylus</taxon>
    </lineage>
</organism>
<reference evidence="2 3" key="1">
    <citation type="submission" date="2019-10" db="EMBL/GenBank/DDBJ databases">
        <title>Assembly and Annotation for the nematode Trichostrongylus colubriformis.</title>
        <authorList>
            <person name="Martin J."/>
        </authorList>
    </citation>
    <scope>NUCLEOTIDE SEQUENCE [LARGE SCALE GENOMIC DNA]</scope>
    <source>
        <strain evidence="2">G859</strain>
        <tissue evidence="2">Whole worm</tissue>
    </source>
</reference>
<dbReference type="AlphaFoldDB" id="A0AAN8FFX7"/>
<sequence>MADEYFQKLCEHFPGEFRVVPLYEEGFYQVQSIYFKNVMAMIPPAQKDIETSSVFSAFTIAVVARIIGHEKDFDRREPQQKELIFVKSLLRAQEYAYNMLVFCSGDKCDILNEQDIENAARDIRGNKMQVRVKVTKKGLDRVTSIVLATTSWIDETLFSITMSRLIKPKSTQNDNGTEQQSSSLPYFEAQNSRSKPFTSAADIMLLQQRFDNTST</sequence>
<proteinExistence type="predicted"/>
<dbReference type="Proteomes" id="UP001331761">
    <property type="component" value="Unassembled WGS sequence"/>
</dbReference>